<feature type="coiled-coil region" evidence="1">
    <location>
        <begin position="148"/>
        <end position="175"/>
    </location>
</feature>
<evidence type="ECO:0000313" key="5">
    <source>
        <dbReference type="EMBL" id="KCW48740.1"/>
    </source>
</evidence>
<keyword evidence="1" id="KW-0175">Coiled coil</keyword>
<proteinExistence type="predicted"/>
<evidence type="ECO:0000256" key="2">
    <source>
        <dbReference type="SAM" id="MobiDB-lite"/>
    </source>
</evidence>
<dbReference type="EMBL" id="KK198763">
    <property type="protein sequence ID" value="KCW48740.1"/>
    <property type="molecule type" value="Genomic_DNA"/>
</dbReference>
<dbReference type="PANTHER" id="PTHR31371">
    <property type="entry name" value="BNAC09G50660D PROTEIN"/>
    <property type="match status" value="1"/>
</dbReference>
<dbReference type="Pfam" id="PF11961">
    <property type="entry name" value="DUF3475"/>
    <property type="match status" value="1"/>
</dbReference>
<dbReference type="Pfam" id="PF05003">
    <property type="entry name" value="DUF668"/>
    <property type="match status" value="1"/>
</dbReference>
<evidence type="ECO:0000259" key="3">
    <source>
        <dbReference type="Pfam" id="PF05003"/>
    </source>
</evidence>
<evidence type="ECO:0000256" key="1">
    <source>
        <dbReference type="SAM" id="Coils"/>
    </source>
</evidence>
<dbReference type="InParanoid" id="A0A059A5V1"/>
<protein>
    <recommendedName>
        <fullName evidence="6">DUF668 domain-containing protein</fullName>
    </recommendedName>
</protein>
<dbReference type="InterPro" id="IPR007700">
    <property type="entry name" value="DUF668"/>
</dbReference>
<dbReference type="STRING" id="71139.A0A059A5V1"/>
<sequence>MGGERVTESWLGNFWRGSRCKAQEHEKATIGILSFEVVSLVSKVVKLWHCLSDVEILRLREEMARSVGIRKLASENDSYIMSLVLDEIIDNFVYVARAVVRLVRRCADPVYHRIRSFFDDPINNYIKWFGWEYKWKKNGQKSEENGKIIAVTLQLTQEQEALAELQQTVRRMKANPMSHHVKLFEFQQKAMWQIQVVRNLRELSPCNRTYDYTVRLLARSLFTILEKMIHAFGGDQDKFELEEIHPTCFSKGHSLSALIQSSVHPSAYSLDPFYLSLRPDKDRANKKEHQIRHQQSSLREKHGPMKQSHYIGPFKGCINVETDSPLIDSYCRTERVESTRATSVLRKDVRIMDYKDMKRLLVSNRIYFKLASFYAKCGCLIAPPHTLGHAALAVHCANVIILIEKLASSPHSITLDMREDLYHMLPASIRTALRAVLRLHAKSLALMVHNSAIVEKWRTTVVFTTEPCKSGVQFIFFFCLYYCSIARPITTMQMLEWLAPLAHNTIKWQSERSFEKQNHDSGANVLLIQTLYFADQPKTKEAIVELLVGLNHICRIGRLKVRAERFFPETRGGT</sequence>
<feature type="domain" description="DUF3475" evidence="4">
    <location>
        <begin position="32"/>
        <end position="88"/>
    </location>
</feature>
<dbReference type="GO" id="GO:0045927">
    <property type="term" value="P:positive regulation of growth"/>
    <property type="evidence" value="ECO:0007669"/>
    <property type="project" value="InterPro"/>
</dbReference>
<evidence type="ECO:0008006" key="6">
    <source>
        <dbReference type="Google" id="ProtNLM"/>
    </source>
</evidence>
<name>A0A059A5V1_EUCGR</name>
<dbReference type="AlphaFoldDB" id="A0A059A5V1"/>
<gene>
    <name evidence="5" type="ORF">EUGRSUZ_K02377</name>
</gene>
<dbReference type="PANTHER" id="PTHR31371:SF4">
    <property type="entry name" value="DUF668 DOMAIN-CONTAINING PROTEIN"/>
    <property type="match status" value="1"/>
</dbReference>
<evidence type="ECO:0000259" key="4">
    <source>
        <dbReference type="Pfam" id="PF11961"/>
    </source>
</evidence>
<accession>A0A059A5V1</accession>
<dbReference type="InterPro" id="IPR021864">
    <property type="entry name" value="DUF3475"/>
</dbReference>
<dbReference type="eggNOG" id="ENOG502QQGE">
    <property type="taxonomic scope" value="Eukaryota"/>
</dbReference>
<feature type="region of interest" description="Disordered" evidence="2">
    <location>
        <begin position="284"/>
        <end position="304"/>
    </location>
</feature>
<feature type="domain" description="DUF668" evidence="3">
    <location>
        <begin position="386"/>
        <end position="461"/>
    </location>
</feature>
<organism evidence="5">
    <name type="scientific">Eucalyptus grandis</name>
    <name type="common">Flooded gum</name>
    <dbReference type="NCBI Taxonomy" id="71139"/>
    <lineage>
        <taxon>Eukaryota</taxon>
        <taxon>Viridiplantae</taxon>
        <taxon>Streptophyta</taxon>
        <taxon>Embryophyta</taxon>
        <taxon>Tracheophyta</taxon>
        <taxon>Spermatophyta</taxon>
        <taxon>Magnoliopsida</taxon>
        <taxon>eudicotyledons</taxon>
        <taxon>Gunneridae</taxon>
        <taxon>Pentapetalae</taxon>
        <taxon>rosids</taxon>
        <taxon>malvids</taxon>
        <taxon>Myrtales</taxon>
        <taxon>Myrtaceae</taxon>
        <taxon>Myrtoideae</taxon>
        <taxon>Eucalypteae</taxon>
        <taxon>Eucalyptus</taxon>
    </lineage>
</organism>
<reference evidence="5" key="1">
    <citation type="submission" date="2013-07" db="EMBL/GenBank/DDBJ databases">
        <title>The genome of Eucalyptus grandis.</title>
        <authorList>
            <person name="Schmutz J."/>
            <person name="Hayes R."/>
            <person name="Myburg A."/>
            <person name="Tuskan G."/>
            <person name="Grattapaglia D."/>
            <person name="Rokhsar D.S."/>
        </authorList>
    </citation>
    <scope>NUCLEOTIDE SEQUENCE</scope>
    <source>
        <tissue evidence="5">Leaf extractions</tissue>
    </source>
</reference>
<dbReference type="Gramene" id="KCW48740">
    <property type="protein sequence ID" value="KCW48740"/>
    <property type="gene ID" value="EUGRSUZ_K02377"/>
</dbReference>